<gene>
    <name evidence="4" type="ORF">CCH79_00009293</name>
</gene>
<dbReference type="PANTHER" id="PTHR47331:SF6">
    <property type="entry name" value="DOUBLECORTIN DOMAIN-CONTAINING PROTEIN"/>
    <property type="match status" value="1"/>
</dbReference>
<dbReference type="InterPro" id="IPR040676">
    <property type="entry name" value="DUF5641"/>
</dbReference>
<dbReference type="EMBL" id="NHOQ01000347">
    <property type="protein sequence ID" value="PWA30644.1"/>
    <property type="molecule type" value="Genomic_DNA"/>
</dbReference>
<protein>
    <recommendedName>
        <fullName evidence="3">RRM domain-containing protein</fullName>
    </recommendedName>
</protein>
<keyword evidence="5" id="KW-1185">Reference proteome</keyword>
<evidence type="ECO:0000256" key="1">
    <source>
        <dbReference type="PROSITE-ProRule" id="PRU00176"/>
    </source>
</evidence>
<feature type="region of interest" description="Disordered" evidence="2">
    <location>
        <begin position="318"/>
        <end position="359"/>
    </location>
</feature>
<organism evidence="4 5">
    <name type="scientific">Gambusia affinis</name>
    <name type="common">Western mosquitofish</name>
    <name type="synonym">Heterandria affinis</name>
    <dbReference type="NCBI Taxonomy" id="33528"/>
    <lineage>
        <taxon>Eukaryota</taxon>
        <taxon>Metazoa</taxon>
        <taxon>Chordata</taxon>
        <taxon>Craniata</taxon>
        <taxon>Vertebrata</taxon>
        <taxon>Euteleostomi</taxon>
        <taxon>Actinopterygii</taxon>
        <taxon>Neopterygii</taxon>
        <taxon>Teleostei</taxon>
        <taxon>Neoteleostei</taxon>
        <taxon>Acanthomorphata</taxon>
        <taxon>Ovalentaria</taxon>
        <taxon>Atherinomorphae</taxon>
        <taxon>Cyprinodontiformes</taxon>
        <taxon>Poeciliidae</taxon>
        <taxon>Poeciliinae</taxon>
        <taxon>Gambusia</taxon>
    </lineage>
</organism>
<dbReference type="Gene3D" id="3.30.70.330">
    <property type="match status" value="1"/>
</dbReference>
<feature type="region of interest" description="Disordered" evidence="2">
    <location>
        <begin position="540"/>
        <end position="567"/>
    </location>
</feature>
<feature type="compositionally biased region" description="Polar residues" evidence="2">
    <location>
        <begin position="325"/>
        <end position="350"/>
    </location>
</feature>
<evidence type="ECO:0000313" key="5">
    <source>
        <dbReference type="Proteomes" id="UP000250572"/>
    </source>
</evidence>
<sequence length="567" mass="63612">MAIMNARPLIPVSNDLETPEVLSPAMLLTQKAAAVPTPPGDFELKDLYKVQWRQVQGLADCFWKRWRQEYLHTLQTRQKWKGERRNVKEGGDVLMKDNQVKRNEWPIGIVVKAIPSGENRVRKVEINIVKQGPCLIRSNYAAVYTTSITQHSTFILIIETTSFIPSGGRAATLGSQVRQDVGSSVDVLCPSCQPLTITSSIKLWFLPVYDANLGGDRIDCWRAERRATLRVTEKLGPKTTANIVNMQELEYTPVIHPSLHPSIHPSSLCPSLPPILYLSETQIHELPRRADMGFTLDSSQTRDLNLFVAKKMEVDLNKSGRNDRSGSVSTGKEQQVQRNLATAENGSQIDRGSGGIELDPGRGPIPLTFLWGVRLGRGKRLGVISTVSQSFHLHVFEAGQHNGMEDVLLKKGRRRLEYSQVQIEQEVESTLRPISLAIDWWSTSASEKQLFFPMDFHVTTMTDCKYPSFLKAKVVRDKRTGKTKGYAFVGFKDPNDNMREMNGNRTSTRLLLISTFIPTDTFPAPSALLHLKALLHHQYSDPGEDNPELRPNRSPALGDPQFTSLLP</sequence>
<dbReference type="AlphaFoldDB" id="A0A315W4L7"/>
<reference evidence="4 5" key="1">
    <citation type="journal article" date="2018" name="G3 (Bethesda)">
        <title>A High-Quality Reference Genome for the Invasive Mosquitofish Gambusia affinis Using a Chicago Library.</title>
        <authorList>
            <person name="Hoffberg S.L."/>
            <person name="Troendle N.J."/>
            <person name="Glenn T.C."/>
            <person name="Mahmud O."/>
            <person name="Louha S."/>
            <person name="Chalopin D."/>
            <person name="Bennetzen J.L."/>
            <person name="Mauricio R."/>
        </authorList>
    </citation>
    <scope>NUCLEOTIDE SEQUENCE [LARGE SCALE GENOMIC DNA]</scope>
    <source>
        <strain evidence="4">NE01/NJP1002.9</strain>
        <tissue evidence="4">Muscle</tissue>
    </source>
</reference>
<feature type="non-terminal residue" evidence="4">
    <location>
        <position position="567"/>
    </location>
</feature>
<dbReference type="GO" id="GO:0003723">
    <property type="term" value="F:RNA binding"/>
    <property type="evidence" value="ECO:0007669"/>
    <property type="project" value="UniProtKB-UniRule"/>
</dbReference>
<dbReference type="Pfam" id="PF00076">
    <property type="entry name" value="RRM_1"/>
    <property type="match status" value="1"/>
</dbReference>
<dbReference type="InterPro" id="IPR012677">
    <property type="entry name" value="Nucleotide-bd_a/b_plait_sf"/>
</dbReference>
<evidence type="ECO:0000259" key="3">
    <source>
        <dbReference type="PROSITE" id="PS50102"/>
    </source>
</evidence>
<keyword evidence="1" id="KW-0694">RNA-binding</keyword>
<accession>A0A315W4L7</accession>
<dbReference type="InterPro" id="IPR000504">
    <property type="entry name" value="RRM_dom"/>
</dbReference>
<dbReference type="Pfam" id="PF18701">
    <property type="entry name" value="DUF5641"/>
    <property type="match status" value="1"/>
</dbReference>
<dbReference type="InterPro" id="IPR035979">
    <property type="entry name" value="RBD_domain_sf"/>
</dbReference>
<name>A0A315W4L7_GAMAF</name>
<dbReference type="SUPFAM" id="SSF54928">
    <property type="entry name" value="RNA-binding domain, RBD"/>
    <property type="match status" value="1"/>
</dbReference>
<evidence type="ECO:0000313" key="4">
    <source>
        <dbReference type="EMBL" id="PWA30644.1"/>
    </source>
</evidence>
<proteinExistence type="predicted"/>
<dbReference type="PANTHER" id="PTHR47331">
    <property type="entry name" value="PHD-TYPE DOMAIN-CONTAINING PROTEIN"/>
    <property type="match status" value="1"/>
</dbReference>
<dbReference type="PROSITE" id="PS50102">
    <property type="entry name" value="RRM"/>
    <property type="match status" value="1"/>
</dbReference>
<evidence type="ECO:0000256" key="2">
    <source>
        <dbReference type="SAM" id="MobiDB-lite"/>
    </source>
</evidence>
<dbReference type="Proteomes" id="UP000250572">
    <property type="component" value="Unassembled WGS sequence"/>
</dbReference>
<comment type="caution">
    <text evidence="4">The sequence shown here is derived from an EMBL/GenBank/DDBJ whole genome shotgun (WGS) entry which is preliminary data.</text>
</comment>
<feature type="domain" description="RRM" evidence="3">
    <location>
        <begin position="429"/>
        <end position="518"/>
    </location>
</feature>